<comment type="caution">
    <text evidence="2">The sequence shown here is derived from an EMBL/GenBank/DDBJ whole genome shotgun (WGS) entry which is preliminary data.</text>
</comment>
<evidence type="ECO:0000313" key="3">
    <source>
        <dbReference type="Proteomes" id="UP000030428"/>
    </source>
</evidence>
<organism evidence="2 3">
    <name type="scientific">Candidatus Thiomargarita nelsonii</name>
    <dbReference type="NCBI Taxonomy" id="1003181"/>
    <lineage>
        <taxon>Bacteria</taxon>
        <taxon>Pseudomonadati</taxon>
        <taxon>Pseudomonadota</taxon>
        <taxon>Gammaproteobacteria</taxon>
        <taxon>Thiotrichales</taxon>
        <taxon>Thiotrichaceae</taxon>
        <taxon>Thiomargarita</taxon>
    </lineage>
</organism>
<dbReference type="AlphaFoldDB" id="A0A4E0R3L2"/>
<dbReference type="EMBL" id="JSZA02000030">
    <property type="protein sequence ID" value="TGO03262.1"/>
    <property type="molecule type" value="Genomic_DNA"/>
</dbReference>
<proteinExistence type="predicted"/>
<name>A0A4E0R3L2_9GAMM</name>
<dbReference type="Pfam" id="PF12770">
    <property type="entry name" value="CHAT"/>
    <property type="match status" value="1"/>
</dbReference>
<feature type="domain" description="CHAT" evidence="1">
    <location>
        <begin position="21"/>
        <end position="105"/>
    </location>
</feature>
<gene>
    <name evidence="2" type="ORF">PN36_09955</name>
</gene>
<sequence length="106" mass="12383">MLPNALKTFQAIENKKICPKISYISLKNQEFRKNRLKEHLENSPYQIVHFATHGKFEREATSSFLLTYEERLNLNELERLISISRFRDKPVELLTLSACQTAVGDE</sequence>
<protein>
    <recommendedName>
        <fullName evidence="1">CHAT domain-containing protein</fullName>
    </recommendedName>
</protein>
<dbReference type="Proteomes" id="UP000030428">
    <property type="component" value="Unassembled WGS sequence"/>
</dbReference>
<keyword evidence="3" id="KW-1185">Reference proteome</keyword>
<accession>A0A4E0R3L2</accession>
<reference evidence="2 3" key="1">
    <citation type="journal article" date="2016" name="Front. Microbiol.">
        <title>Single-Cell (Meta-)Genomics of a Dimorphic Candidatus Thiomargarita nelsonii Reveals Genomic Plasticity.</title>
        <authorList>
            <person name="Flood B.E."/>
            <person name="Fliss P."/>
            <person name="Jones D.S."/>
            <person name="Dick G.J."/>
            <person name="Jain S."/>
            <person name="Kaster A.K."/>
            <person name="Winkel M."/>
            <person name="Mussmann M."/>
            <person name="Bailey J."/>
        </authorList>
    </citation>
    <scope>NUCLEOTIDE SEQUENCE [LARGE SCALE GENOMIC DNA]</scope>
    <source>
        <strain evidence="2">Hydrate Ridge</strain>
    </source>
</reference>
<evidence type="ECO:0000259" key="1">
    <source>
        <dbReference type="Pfam" id="PF12770"/>
    </source>
</evidence>
<evidence type="ECO:0000313" key="2">
    <source>
        <dbReference type="EMBL" id="TGO03262.1"/>
    </source>
</evidence>
<dbReference type="InterPro" id="IPR024983">
    <property type="entry name" value="CHAT_dom"/>
</dbReference>